<accession>A0A6C0G2H2</accession>
<evidence type="ECO:0000313" key="3">
    <source>
        <dbReference type="Proteomes" id="UP000476064"/>
    </source>
</evidence>
<dbReference type="InterPro" id="IPR000600">
    <property type="entry name" value="ROK"/>
</dbReference>
<protein>
    <submittedName>
        <fullName evidence="2">ROK family protein</fullName>
    </submittedName>
</protein>
<evidence type="ECO:0000313" key="2">
    <source>
        <dbReference type="EMBL" id="QHT61429.1"/>
    </source>
</evidence>
<dbReference type="Gene3D" id="3.30.420.40">
    <property type="match status" value="2"/>
</dbReference>
<reference evidence="2 3" key="1">
    <citation type="submission" date="2020-01" db="EMBL/GenBank/DDBJ databases">
        <title>Paenibacillus sp. nov., isolated from tomato rhizosphere.</title>
        <authorList>
            <person name="Weon H.-Y."/>
            <person name="Lee S.A."/>
        </authorList>
    </citation>
    <scope>NUCLEOTIDE SEQUENCE [LARGE SCALE GENOMIC DNA]</scope>
    <source>
        <strain evidence="2 3">12200R-189</strain>
    </source>
</reference>
<dbReference type="Proteomes" id="UP000476064">
    <property type="component" value="Chromosome"/>
</dbReference>
<dbReference type="KEGG" id="plyc:GXP70_16640"/>
<keyword evidence="3" id="KW-1185">Reference proteome</keyword>
<dbReference type="AlphaFoldDB" id="A0A6C0G2H2"/>
<gene>
    <name evidence="2" type="ORF">GXP70_16640</name>
</gene>
<comment type="similarity">
    <text evidence="1">Belongs to the ROK (NagC/XylR) family.</text>
</comment>
<proteinExistence type="inferred from homology"/>
<dbReference type="RefSeq" id="WP_162357868.1">
    <property type="nucleotide sequence ID" value="NZ_CP048209.1"/>
</dbReference>
<evidence type="ECO:0000256" key="1">
    <source>
        <dbReference type="ARBA" id="ARBA00006479"/>
    </source>
</evidence>
<name>A0A6C0G2H2_9BACL</name>
<dbReference type="PANTHER" id="PTHR18964">
    <property type="entry name" value="ROK (REPRESSOR, ORF, KINASE) FAMILY"/>
    <property type="match status" value="1"/>
</dbReference>
<dbReference type="PANTHER" id="PTHR18964:SF149">
    <property type="entry name" value="BIFUNCTIONAL UDP-N-ACETYLGLUCOSAMINE 2-EPIMERASE_N-ACETYLMANNOSAMINE KINASE"/>
    <property type="match status" value="1"/>
</dbReference>
<organism evidence="2 3">
    <name type="scientific">Paenibacillus lycopersici</name>
    <dbReference type="NCBI Taxonomy" id="2704462"/>
    <lineage>
        <taxon>Bacteria</taxon>
        <taxon>Bacillati</taxon>
        <taxon>Bacillota</taxon>
        <taxon>Bacilli</taxon>
        <taxon>Bacillales</taxon>
        <taxon>Paenibacillaceae</taxon>
        <taxon>Paenibacillus</taxon>
    </lineage>
</organism>
<dbReference type="SUPFAM" id="SSF53067">
    <property type="entry name" value="Actin-like ATPase domain"/>
    <property type="match status" value="1"/>
</dbReference>
<dbReference type="Pfam" id="PF00480">
    <property type="entry name" value="ROK"/>
    <property type="match status" value="1"/>
</dbReference>
<dbReference type="InterPro" id="IPR043129">
    <property type="entry name" value="ATPase_NBD"/>
</dbReference>
<sequence>MKLDEAKPMKALVGVDIGGTNTVIGIFDETRTLLKKTVIPTLKPHFPGTTDRPDSFCDALAEAIHALAREAGFTDGVAIVGMGVPGWVDPVLGRAEGASNLGWRGVPFAEQMSRRLGVPVHIDNDVRIYALGEMQAGAGRGYKNALCITIGTGIAVAIVADGRLVRGASFYAGEIGHDAVEGQDGACNCGRRGCVESIVSATGIARLAREALETNGESTSLSRLNRTPTAQDVYTAAMAGDAVAGRIFRLAGEVLSAKVLTAVTLLNPEAVIIGGGVAEAGDLLLGPIRERIQARYTFEKKPAILKAALGDSAGLIGAVSYAASY</sequence>
<dbReference type="EMBL" id="CP048209">
    <property type="protein sequence ID" value="QHT61429.1"/>
    <property type="molecule type" value="Genomic_DNA"/>
</dbReference>